<feature type="transmembrane region" description="Helical" evidence="1">
    <location>
        <begin position="64"/>
        <end position="84"/>
    </location>
</feature>
<accession>A0A3G2JNX1</accession>
<evidence type="ECO:0000256" key="1">
    <source>
        <dbReference type="SAM" id="Phobius"/>
    </source>
</evidence>
<organism evidence="2 3">
    <name type="scientific">Streptomyces dangxiongensis</name>
    <dbReference type="NCBI Taxonomy" id="1442032"/>
    <lineage>
        <taxon>Bacteria</taxon>
        <taxon>Bacillati</taxon>
        <taxon>Actinomycetota</taxon>
        <taxon>Actinomycetes</taxon>
        <taxon>Kitasatosporales</taxon>
        <taxon>Streptomycetaceae</taxon>
        <taxon>Streptomyces</taxon>
    </lineage>
</organism>
<evidence type="ECO:0000313" key="3">
    <source>
        <dbReference type="Proteomes" id="UP000268329"/>
    </source>
</evidence>
<dbReference type="Proteomes" id="UP000268329">
    <property type="component" value="Chromosome"/>
</dbReference>
<keyword evidence="1" id="KW-0472">Membrane</keyword>
<dbReference type="EMBL" id="CP033073">
    <property type="protein sequence ID" value="AYN44064.1"/>
    <property type="molecule type" value="Genomic_DNA"/>
</dbReference>
<evidence type="ECO:0000313" key="2">
    <source>
        <dbReference type="EMBL" id="AYN44064.1"/>
    </source>
</evidence>
<evidence type="ECO:0008006" key="4">
    <source>
        <dbReference type="Google" id="ProtNLM"/>
    </source>
</evidence>
<keyword evidence="1" id="KW-0812">Transmembrane</keyword>
<sequence>MRRGAPNSFQVFGQVNIGQTVAVVGTILILGRLDLWLYVPAAVCLIVALHFLPLARSFAQPQYWWTGGLLMALALVTVLSLAGGMDAANARALLGFGAAGILWATALHVARRG</sequence>
<proteinExistence type="predicted"/>
<gene>
    <name evidence="2" type="ORF">D9753_36035</name>
</gene>
<reference evidence="2 3" key="1">
    <citation type="submission" date="2018-10" db="EMBL/GenBank/DDBJ databases">
        <title>The genome of Streptomyces dangxiongensis Z022.</title>
        <authorList>
            <person name="Zhang B."/>
        </authorList>
    </citation>
    <scope>NUCLEOTIDE SEQUENCE [LARGE SCALE GENOMIC DNA]</scope>
    <source>
        <strain evidence="2 3">Z022</strain>
    </source>
</reference>
<keyword evidence="1" id="KW-1133">Transmembrane helix</keyword>
<feature type="transmembrane region" description="Helical" evidence="1">
    <location>
        <begin position="90"/>
        <end position="110"/>
    </location>
</feature>
<name>A0A3G2JNX1_9ACTN</name>
<feature type="transmembrane region" description="Helical" evidence="1">
    <location>
        <begin position="12"/>
        <end position="29"/>
    </location>
</feature>
<feature type="transmembrane region" description="Helical" evidence="1">
    <location>
        <begin position="35"/>
        <end position="52"/>
    </location>
</feature>
<dbReference type="KEGG" id="sdd:D9753_36035"/>
<protein>
    <recommendedName>
        <fullName evidence="4">Integral membrane protein</fullName>
    </recommendedName>
</protein>
<keyword evidence="3" id="KW-1185">Reference proteome</keyword>
<dbReference type="OrthoDB" id="3397145at2"/>
<dbReference type="AlphaFoldDB" id="A0A3G2JNX1"/>